<comment type="caution">
    <text evidence="1">The sequence shown here is derived from an EMBL/GenBank/DDBJ whole genome shotgun (WGS) entry which is preliminary data.</text>
</comment>
<evidence type="ECO:0000313" key="2">
    <source>
        <dbReference type="Proteomes" id="UP000460412"/>
    </source>
</evidence>
<reference evidence="1 2" key="1">
    <citation type="submission" date="2019-12" db="EMBL/GenBank/DDBJ databases">
        <title>Sporaefaciens musculi gen. nov., sp. nov., a novel bacterium isolated from the caecum of an obese mouse.</title>
        <authorList>
            <person name="Rasmussen T.S."/>
            <person name="Streidl T."/>
            <person name="Hitch T.C.A."/>
            <person name="Wortmann E."/>
            <person name="Deptula P."/>
            <person name="Hansen M."/>
            <person name="Nielsen D.S."/>
            <person name="Clavel T."/>
            <person name="Vogensen F.K."/>
        </authorList>
    </citation>
    <scope>NUCLEOTIDE SEQUENCE [LARGE SCALE GENOMIC DNA]</scope>
    <source>
        <strain evidence="1 2">WCA-9-b2</strain>
    </source>
</reference>
<gene>
    <name evidence="1" type="ORF">GN277_24515</name>
</gene>
<dbReference type="RefSeq" id="WP_159754913.1">
    <property type="nucleotide sequence ID" value="NZ_WUQX01000001.1"/>
</dbReference>
<evidence type="ECO:0008006" key="3">
    <source>
        <dbReference type="Google" id="ProtNLM"/>
    </source>
</evidence>
<name>A0A7X3MLE9_9FIRM</name>
<protein>
    <recommendedName>
        <fullName evidence="3">Phage protein</fullName>
    </recommendedName>
</protein>
<keyword evidence="2" id="KW-1185">Reference proteome</keyword>
<evidence type="ECO:0000313" key="1">
    <source>
        <dbReference type="EMBL" id="MXP78392.1"/>
    </source>
</evidence>
<accession>A0A7X3MLE9</accession>
<sequence>MEDKDFLELIISERMGMHHDTFKKEYPLTEKQAAEAEKADQAHELLFQQLSAEQRAMMELCEDVTNSEATRENEYYYRAGFRDGVSLDRLIKQIREDNK</sequence>
<dbReference type="Proteomes" id="UP000460412">
    <property type="component" value="Unassembled WGS sequence"/>
</dbReference>
<proteinExistence type="predicted"/>
<dbReference type="AlphaFoldDB" id="A0A7X3MLE9"/>
<dbReference type="EMBL" id="WUQX01000001">
    <property type="protein sequence ID" value="MXP78392.1"/>
    <property type="molecule type" value="Genomic_DNA"/>
</dbReference>
<organism evidence="1 2">
    <name type="scientific">Sporofaciens musculi</name>
    <dbReference type="NCBI Taxonomy" id="2681861"/>
    <lineage>
        <taxon>Bacteria</taxon>
        <taxon>Bacillati</taxon>
        <taxon>Bacillota</taxon>
        <taxon>Clostridia</taxon>
        <taxon>Lachnospirales</taxon>
        <taxon>Lachnospiraceae</taxon>
        <taxon>Sporofaciens</taxon>
    </lineage>
</organism>